<name>A0A8S1SRI8_9CILI</name>
<proteinExistence type="predicted"/>
<organism evidence="1 2">
    <name type="scientific">Paramecium pentaurelia</name>
    <dbReference type="NCBI Taxonomy" id="43138"/>
    <lineage>
        <taxon>Eukaryota</taxon>
        <taxon>Sar</taxon>
        <taxon>Alveolata</taxon>
        <taxon>Ciliophora</taxon>
        <taxon>Intramacronucleata</taxon>
        <taxon>Oligohymenophorea</taxon>
        <taxon>Peniculida</taxon>
        <taxon>Parameciidae</taxon>
        <taxon>Paramecium</taxon>
    </lineage>
</organism>
<accession>A0A8S1SRI8</accession>
<dbReference type="OrthoDB" id="306722at2759"/>
<sequence>MNNEFQSHLGKQQFKIQSYLMGRVLKAKKLNNSFLYHNQRMIALLKTGMLVYYSKCFKSPSQNADLIKSKPKYGVYFNNVHHSCVKISDKEVELIVKFKKSQLYNFDDNLFSYVKEPRSQVVVLWIFVIQIDQQLQKQTGDISKGRDSLNSLYNGQVFCFDEKTQKSNYQQAKTEKTSIEQRINTNDIKIKKRVHWLDNFTQKQIMEKNTQQFFSEQKTNNINNNKQIQQEDEWEINEEKTDLTIKSIQIRMVSLSLNGSNKNNKIE</sequence>
<evidence type="ECO:0000313" key="1">
    <source>
        <dbReference type="EMBL" id="CAD8142508.1"/>
    </source>
</evidence>
<comment type="caution">
    <text evidence="1">The sequence shown here is derived from an EMBL/GenBank/DDBJ whole genome shotgun (WGS) entry which is preliminary data.</text>
</comment>
<evidence type="ECO:0000313" key="2">
    <source>
        <dbReference type="Proteomes" id="UP000689195"/>
    </source>
</evidence>
<protein>
    <submittedName>
        <fullName evidence="1">Uncharacterized protein</fullName>
    </submittedName>
</protein>
<dbReference type="Proteomes" id="UP000689195">
    <property type="component" value="Unassembled WGS sequence"/>
</dbReference>
<dbReference type="EMBL" id="CAJJDO010000011">
    <property type="protein sequence ID" value="CAD8142508.1"/>
    <property type="molecule type" value="Genomic_DNA"/>
</dbReference>
<reference evidence="1" key="1">
    <citation type="submission" date="2021-01" db="EMBL/GenBank/DDBJ databases">
        <authorList>
            <consortium name="Genoscope - CEA"/>
            <person name="William W."/>
        </authorList>
    </citation>
    <scope>NUCLEOTIDE SEQUENCE</scope>
</reference>
<dbReference type="AlphaFoldDB" id="A0A8S1SRI8"/>
<gene>
    <name evidence="1" type="ORF">PPENT_87.1.T0110197</name>
</gene>
<keyword evidence="2" id="KW-1185">Reference proteome</keyword>